<reference evidence="2 3" key="1">
    <citation type="submission" date="2020-08" db="EMBL/GenBank/DDBJ databases">
        <title>Sequencing the genomes of 1000 actinobacteria strains.</title>
        <authorList>
            <person name="Klenk H.-P."/>
        </authorList>
    </citation>
    <scope>NUCLEOTIDE SEQUENCE [LARGE SCALE GENOMIC DNA]</scope>
    <source>
        <strain evidence="2 3">DSM 44593</strain>
    </source>
</reference>
<dbReference type="EMBL" id="JACHLY010000001">
    <property type="protein sequence ID" value="MBB5998491.1"/>
    <property type="molecule type" value="Genomic_DNA"/>
</dbReference>
<organism evidence="2 3">
    <name type="scientific">Streptomonospora salina</name>
    <dbReference type="NCBI Taxonomy" id="104205"/>
    <lineage>
        <taxon>Bacteria</taxon>
        <taxon>Bacillati</taxon>
        <taxon>Actinomycetota</taxon>
        <taxon>Actinomycetes</taxon>
        <taxon>Streptosporangiales</taxon>
        <taxon>Nocardiopsidaceae</taxon>
        <taxon>Streptomonospora</taxon>
    </lineage>
</organism>
<protein>
    <submittedName>
        <fullName evidence="2">Uncharacterized protein</fullName>
    </submittedName>
</protein>
<feature type="compositionally biased region" description="Basic and acidic residues" evidence="1">
    <location>
        <begin position="9"/>
        <end position="19"/>
    </location>
</feature>
<proteinExistence type="predicted"/>
<accession>A0A841EGE4</accession>
<evidence type="ECO:0000313" key="2">
    <source>
        <dbReference type="EMBL" id="MBB5998491.1"/>
    </source>
</evidence>
<dbReference type="AlphaFoldDB" id="A0A841EGE4"/>
<feature type="region of interest" description="Disordered" evidence="1">
    <location>
        <begin position="1"/>
        <end position="39"/>
    </location>
</feature>
<dbReference type="Proteomes" id="UP000578077">
    <property type="component" value="Unassembled WGS sequence"/>
</dbReference>
<evidence type="ECO:0000256" key="1">
    <source>
        <dbReference type="SAM" id="MobiDB-lite"/>
    </source>
</evidence>
<comment type="caution">
    <text evidence="2">The sequence shown here is derived from an EMBL/GenBank/DDBJ whole genome shotgun (WGS) entry which is preliminary data.</text>
</comment>
<gene>
    <name evidence="2" type="ORF">HNR25_002242</name>
</gene>
<sequence>MWCDPPAADGDRHQQRAREVYAQNPLRPSAAAYGDRHSA</sequence>
<keyword evidence="3" id="KW-1185">Reference proteome</keyword>
<evidence type="ECO:0000313" key="3">
    <source>
        <dbReference type="Proteomes" id="UP000578077"/>
    </source>
</evidence>
<name>A0A841EGE4_9ACTN</name>